<name>A0A1V3KM77_9PAST</name>
<comment type="caution">
    <text evidence="1">The sequence shown here is derived from an EMBL/GenBank/DDBJ whole genome shotgun (WGS) entry which is preliminary data.</text>
</comment>
<dbReference type="RefSeq" id="WP_077586602.1">
    <property type="nucleotide sequence ID" value="NZ_MLAE01000021.1"/>
</dbReference>
<dbReference type="AlphaFoldDB" id="A0A1V3KM77"/>
<dbReference type="Proteomes" id="UP000189114">
    <property type="component" value="Unassembled WGS sequence"/>
</dbReference>
<accession>A0A1V3KM77</accession>
<proteinExistence type="predicted"/>
<reference evidence="2" key="1">
    <citation type="submission" date="2016-10" db="EMBL/GenBank/DDBJ databases">
        <title>Rodentibacter gen. nov. and new species.</title>
        <authorList>
            <person name="Christensen H."/>
        </authorList>
    </citation>
    <scope>NUCLEOTIDE SEQUENCE [LARGE SCALE GENOMIC DNA]</scope>
    <source>
        <strain evidence="2">Ppn152</strain>
    </source>
</reference>
<gene>
    <name evidence="1" type="ORF">BKG96_05115</name>
</gene>
<evidence type="ECO:0000313" key="2">
    <source>
        <dbReference type="Proteomes" id="UP000189114"/>
    </source>
</evidence>
<evidence type="ECO:0000313" key="1">
    <source>
        <dbReference type="EMBL" id="OOF78695.1"/>
    </source>
</evidence>
<dbReference type="EMBL" id="MLAE01000021">
    <property type="protein sequence ID" value="OOF78695.1"/>
    <property type="molecule type" value="Genomic_DNA"/>
</dbReference>
<organism evidence="1 2">
    <name type="scientific">Rodentibacter caecimuris</name>
    <dbReference type="NCBI Taxonomy" id="1796644"/>
    <lineage>
        <taxon>Bacteria</taxon>
        <taxon>Pseudomonadati</taxon>
        <taxon>Pseudomonadota</taxon>
        <taxon>Gammaproteobacteria</taxon>
        <taxon>Pasteurellales</taxon>
        <taxon>Pasteurellaceae</taxon>
        <taxon>Rodentibacter</taxon>
    </lineage>
</organism>
<sequence>MPLTSINVPQADDLNKVLAVVKCKHQHGFLSPSLLNLTKRQVDYYAHSARILGFLDRNLNLTQSGVNLATTSMPMQLMALAFRNSDVYQEWESWSLSSGETMQGHANQFLTDYFSTANIPRNQRLSNNQQGTGTISRRAKTLEDWYARLC</sequence>
<protein>
    <submittedName>
        <fullName evidence="1">Uncharacterized protein</fullName>
    </submittedName>
</protein>